<dbReference type="Proteomes" id="UP000051373">
    <property type="component" value="Unassembled WGS sequence"/>
</dbReference>
<dbReference type="FunFam" id="3.40.640.10:FF:000046">
    <property type="entry name" value="Cystathionine gamma-lyase"/>
    <property type="match status" value="1"/>
</dbReference>
<evidence type="ECO:0000313" key="6">
    <source>
        <dbReference type="Proteomes" id="UP000051373"/>
    </source>
</evidence>
<dbReference type="InterPro" id="IPR015424">
    <property type="entry name" value="PyrdxlP-dep_Trfase"/>
</dbReference>
<dbReference type="EC" id="4.4.1.11" evidence="5"/>
<dbReference type="InterPro" id="IPR054542">
    <property type="entry name" value="Cys_met_metab_PP"/>
</dbReference>
<proteinExistence type="inferred from homology"/>
<dbReference type="GO" id="GO:0019346">
    <property type="term" value="P:transsulfuration"/>
    <property type="evidence" value="ECO:0007669"/>
    <property type="project" value="InterPro"/>
</dbReference>
<evidence type="ECO:0000256" key="2">
    <source>
        <dbReference type="ARBA" id="ARBA00022898"/>
    </source>
</evidence>
<dbReference type="FunFam" id="3.90.1150.10:FF:000033">
    <property type="entry name" value="Cystathionine gamma-synthase"/>
    <property type="match status" value="1"/>
</dbReference>
<comment type="caution">
    <text evidence="5">The sequence shown here is derived from an EMBL/GenBank/DDBJ whole genome shotgun (WGS) entry which is preliminary data.</text>
</comment>
<sequence length="388" mass="42358">MHIETDVVHGGQHPDKVTGALSPPIYQTSTFAFRDADHGARLFKDEEEGHIYTRISNPNIDLLASKMALLESAEAGSVFASGLAAIFNTVVSVAKSGEHIVSDDTIYGGTFTLLKEIMPTLGIEVTFVDATDLNKLFDTINDRTRMLFIETPANPTLKIIDIGECAKLARDKSVSLCVDNTFATPCLQRPIELGADIVLHSATKYLSGHGDIIGGVVVGKKDFNKRLWDKGKEIGASISPFNAWLILRGLKTLAVRMERHCFNAFKIANYLAKHKKIEQVYYPGLSIHRGHDLAKRQMSAFGGMIGFDVKGGKEAGKVLMNSVELCTLAVSLGDVDTLIEHPASMTHSTYNEEELRACGIGFGYVRLSVGLEYADDLIDDLEQALAKI</sequence>
<protein>
    <submittedName>
        <fullName evidence="5">Methionine gamma-lyase</fullName>
        <ecNumber evidence="5">4.4.1.11</ecNumber>
    </submittedName>
</protein>
<feature type="modified residue" description="N6-(pyridoxal phosphate)lysine" evidence="3">
    <location>
        <position position="204"/>
    </location>
</feature>
<dbReference type="Pfam" id="PF01053">
    <property type="entry name" value="Cys_Met_Meta_PP"/>
    <property type="match status" value="1"/>
</dbReference>
<dbReference type="STRING" id="1703779.AMJ83_05880"/>
<dbReference type="InterPro" id="IPR015422">
    <property type="entry name" value="PyrdxlP-dep_Trfase_small"/>
</dbReference>
<accession>A0A0S8FT44</accession>
<dbReference type="PROSITE" id="PS00868">
    <property type="entry name" value="CYS_MET_METAB_PP"/>
    <property type="match status" value="1"/>
</dbReference>
<gene>
    <name evidence="5" type="ORF">AMJ83_05880</name>
</gene>
<dbReference type="PANTHER" id="PTHR11808">
    <property type="entry name" value="TRANS-SULFURATION ENZYME FAMILY MEMBER"/>
    <property type="match status" value="1"/>
</dbReference>
<dbReference type="InterPro" id="IPR000277">
    <property type="entry name" value="Cys/Met-Metab_PyrdxlP-dep_enz"/>
</dbReference>
<dbReference type="PIRSF" id="PIRSF001434">
    <property type="entry name" value="CGS"/>
    <property type="match status" value="1"/>
</dbReference>
<dbReference type="CDD" id="cd00614">
    <property type="entry name" value="CGS_like"/>
    <property type="match status" value="1"/>
</dbReference>
<dbReference type="InterPro" id="IPR015421">
    <property type="entry name" value="PyrdxlP-dep_Trfase_major"/>
</dbReference>
<evidence type="ECO:0000256" key="4">
    <source>
        <dbReference type="RuleBase" id="RU362118"/>
    </source>
</evidence>
<dbReference type="PATRIC" id="fig|1703779.3.peg.1508"/>
<name>A0A0S8FT44_UNCW3</name>
<dbReference type="PANTHER" id="PTHR11808:SF80">
    <property type="entry name" value="CYSTATHIONINE GAMMA-LYASE"/>
    <property type="match status" value="1"/>
</dbReference>
<evidence type="ECO:0000313" key="5">
    <source>
        <dbReference type="EMBL" id="KPK63726.1"/>
    </source>
</evidence>
<comment type="similarity">
    <text evidence="4">Belongs to the trans-sulfuration enzymes family.</text>
</comment>
<dbReference type="AlphaFoldDB" id="A0A0S8FT44"/>
<dbReference type="SUPFAM" id="SSF53383">
    <property type="entry name" value="PLP-dependent transferases"/>
    <property type="match status" value="1"/>
</dbReference>
<organism evidence="5 6">
    <name type="scientific">candidate division WOR_3 bacterium SM23_42</name>
    <dbReference type="NCBI Taxonomy" id="1703779"/>
    <lineage>
        <taxon>Bacteria</taxon>
        <taxon>Bacteria division WOR-3</taxon>
    </lineage>
</organism>
<evidence type="ECO:0000256" key="3">
    <source>
        <dbReference type="PIRSR" id="PIRSR001434-2"/>
    </source>
</evidence>
<keyword evidence="5" id="KW-0456">Lyase</keyword>
<reference evidence="5 6" key="1">
    <citation type="journal article" date="2015" name="Microbiome">
        <title>Genomic resolution of linkages in carbon, nitrogen, and sulfur cycling among widespread estuary sediment bacteria.</title>
        <authorList>
            <person name="Baker B.J."/>
            <person name="Lazar C.S."/>
            <person name="Teske A.P."/>
            <person name="Dick G.J."/>
        </authorList>
    </citation>
    <scope>NUCLEOTIDE SEQUENCE [LARGE SCALE GENOMIC DNA]</scope>
    <source>
        <strain evidence="5">SM23_42</strain>
    </source>
</reference>
<dbReference type="Gene3D" id="3.90.1150.10">
    <property type="entry name" value="Aspartate Aminotransferase, domain 1"/>
    <property type="match status" value="1"/>
</dbReference>
<keyword evidence="2 3" id="KW-0663">Pyridoxal phosphate</keyword>
<dbReference type="Gene3D" id="3.40.640.10">
    <property type="entry name" value="Type I PLP-dependent aspartate aminotransferase-like (Major domain)"/>
    <property type="match status" value="1"/>
</dbReference>
<dbReference type="GO" id="GO:0005737">
    <property type="term" value="C:cytoplasm"/>
    <property type="evidence" value="ECO:0007669"/>
    <property type="project" value="TreeGrafter"/>
</dbReference>
<dbReference type="EMBL" id="LJUJ01000009">
    <property type="protein sequence ID" value="KPK63726.1"/>
    <property type="molecule type" value="Genomic_DNA"/>
</dbReference>
<dbReference type="GO" id="GO:0018826">
    <property type="term" value="F:methionine gamma-lyase activity"/>
    <property type="evidence" value="ECO:0007669"/>
    <property type="project" value="UniProtKB-EC"/>
</dbReference>
<evidence type="ECO:0000256" key="1">
    <source>
        <dbReference type="ARBA" id="ARBA00001933"/>
    </source>
</evidence>
<comment type="cofactor">
    <cofactor evidence="1 4">
        <name>pyridoxal 5'-phosphate</name>
        <dbReference type="ChEBI" id="CHEBI:597326"/>
    </cofactor>
</comment>
<dbReference type="GO" id="GO:0030170">
    <property type="term" value="F:pyridoxal phosphate binding"/>
    <property type="evidence" value="ECO:0007669"/>
    <property type="project" value="InterPro"/>
</dbReference>
<dbReference type="GO" id="GO:0009086">
    <property type="term" value="P:methionine biosynthetic process"/>
    <property type="evidence" value="ECO:0007669"/>
    <property type="project" value="UniProtKB-ARBA"/>
</dbReference>